<evidence type="ECO:0000313" key="3">
    <source>
        <dbReference type="Proteomes" id="UP000229078"/>
    </source>
</evidence>
<dbReference type="Pfam" id="PF13392">
    <property type="entry name" value="HNH_3"/>
    <property type="match status" value="1"/>
</dbReference>
<dbReference type="SUPFAM" id="SSF54060">
    <property type="entry name" value="His-Me finger endonucleases"/>
    <property type="match status" value="1"/>
</dbReference>
<gene>
    <name evidence="2" type="ORF">SEA_HYDRA_4</name>
</gene>
<dbReference type="InterPro" id="IPR044925">
    <property type="entry name" value="His-Me_finger_sf"/>
</dbReference>
<dbReference type="GO" id="GO:0004519">
    <property type="term" value="F:endonuclease activity"/>
    <property type="evidence" value="ECO:0007669"/>
    <property type="project" value="UniProtKB-KW"/>
</dbReference>
<dbReference type="Gene3D" id="3.90.75.10">
    <property type="entry name" value="Homing Intron 3 (I-ppo) Encoded Endonuclease, Chain A"/>
    <property type="match status" value="1"/>
</dbReference>
<dbReference type="InterPro" id="IPR003615">
    <property type="entry name" value="HNH_nuc"/>
</dbReference>
<dbReference type="InterPro" id="IPR044930">
    <property type="entry name" value="Homing_endonuclease_His-Me"/>
</dbReference>
<protein>
    <submittedName>
        <fullName evidence="2">HNH endonuclease</fullName>
    </submittedName>
</protein>
<proteinExistence type="predicted"/>
<evidence type="ECO:0000313" key="2">
    <source>
        <dbReference type="EMBL" id="AKY03535.1"/>
    </source>
</evidence>
<keyword evidence="2" id="KW-0540">Nuclease</keyword>
<sequence>MLNDNKLPARFWNKVSVSESGCWEWAAYRDRHGYGAFYWEGKDRRAHRVSFSVLSRPIPDGMEIDHLCRNRSCVNPAHLEPVTQTENIDRGENHIGVNRTKTHCAQGHPLVEGNLVLNKLKLGHRYCLTCQRARNAENKRRKRLAVA</sequence>
<keyword evidence="2" id="KW-0255">Endonuclease</keyword>
<dbReference type="Proteomes" id="UP000229078">
    <property type="component" value="Segment"/>
</dbReference>
<accession>A0A0K1Y8U5</accession>
<keyword evidence="2" id="KW-0378">Hydrolase</keyword>
<name>A0A0K1Y8U5_9CAUD</name>
<evidence type="ECO:0000259" key="1">
    <source>
        <dbReference type="Pfam" id="PF13392"/>
    </source>
</evidence>
<dbReference type="EMBL" id="KT124229">
    <property type="protein sequence ID" value="AKY03535.1"/>
    <property type="molecule type" value="Genomic_DNA"/>
</dbReference>
<organism evidence="2 3">
    <name type="scientific">Streptomyces phage Hydra</name>
    <dbReference type="NCBI Taxonomy" id="1690428"/>
    <lineage>
        <taxon>Viruses</taxon>
        <taxon>Duplodnaviria</taxon>
        <taxon>Heunggongvirae</taxon>
        <taxon>Uroviricota</taxon>
        <taxon>Caudoviricetes</taxon>
        <taxon>Arquatrovirinae</taxon>
        <taxon>Likavirus</taxon>
        <taxon>Likavirus hydra</taxon>
    </lineage>
</organism>
<feature type="domain" description="HNH nuclease" evidence="1">
    <location>
        <begin position="57"/>
        <end position="87"/>
    </location>
</feature>
<reference evidence="2 3" key="1">
    <citation type="submission" date="2015-06" db="EMBL/GenBank/DDBJ databases">
        <authorList>
            <person name="Kennedy C.L."/>
            <person name="Niyah N.S."/>
            <person name="Okundaye B.O."/>
            <person name="Williamson K.R."/>
            <person name="Bhuiyan S."/>
            <person name="Layton S.R."/>
            <person name="Benjamin R.C."/>
            <person name="Hughes L.E."/>
            <person name="Bradley K.W."/>
            <person name="Asai D.J."/>
            <person name="Bowman C.A."/>
            <person name="Russell D.A."/>
            <person name="Pope W.H."/>
            <person name="Jacobs-Sera D."/>
            <person name="Hendrix R.W."/>
            <person name="Hatfull G.F."/>
        </authorList>
    </citation>
    <scope>NUCLEOTIDE SEQUENCE [LARGE SCALE GENOMIC DNA]</scope>
</reference>
<keyword evidence="3" id="KW-1185">Reference proteome</keyword>